<name>A0A7R8WK35_9CRUS</name>
<feature type="compositionally biased region" description="Basic residues" evidence="3">
    <location>
        <begin position="265"/>
        <end position="277"/>
    </location>
</feature>
<dbReference type="OrthoDB" id="9998912at2759"/>
<keyword evidence="4" id="KW-0812">Transmembrane</keyword>
<feature type="domain" description="Attractin GBD" evidence="5">
    <location>
        <begin position="28"/>
        <end position="70"/>
    </location>
</feature>
<dbReference type="Pfam" id="PF24972">
    <property type="entry name" value="GBD_ATRN"/>
    <property type="match status" value="1"/>
</dbReference>
<dbReference type="PANTHER" id="PTHR46376:SF2">
    <property type="entry name" value="DISTRACTED, ISOFORM B"/>
    <property type="match status" value="1"/>
</dbReference>
<dbReference type="AlphaFoldDB" id="A0A7R8WK35"/>
<gene>
    <name evidence="6" type="ORF">CTOB1V02_LOCUS9850</name>
</gene>
<dbReference type="EMBL" id="OB664114">
    <property type="protein sequence ID" value="CAD7232009.1"/>
    <property type="molecule type" value="Genomic_DNA"/>
</dbReference>
<keyword evidence="1" id="KW-0880">Kelch repeat</keyword>
<organism evidence="6">
    <name type="scientific">Cyprideis torosa</name>
    <dbReference type="NCBI Taxonomy" id="163714"/>
    <lineage>
        <taxon>Eukaryota</taxon>
        <taxon>Metazoa</taxon>
        <taxon>Ecdysozoa</taxon>
        <taxon>Arthropoda</taxon>
        <taxon>Crustacea</taxon>
        <taxon>Oligostraca</taxon>
        <taxon>Ostracoda</taxon>
        <taxon>Podocopa</taxon>
        <taxon>Podocopida</taxon>
        <taxon>Cytherocopina</taxon>
        <taxon>Cytheroidea</taxon>
        <taxon>Cytherideidae</taxon>
        <taxon>Cyprideis</taxon>
    </lineage>
</organism>
<evidence type="ECO:0000256" key="4">
    <source>
        <dbReference type="SAM" id="Phobius"/>
    </source>
</evidence>
<keyword evidence="4" id="KW-0472">Membrane</keyword>
<accession>A0A7R8WK35</accession>
<reference evidence="6" key="1">
    <citation type="submission" date="2020-11" db="EMBL/GenBank/DDBJ databases">
        <authorList>
            <person name="Tran Van P."/>
        </authorList>
    </citation>
    <scope>NUCLEOTIDE SEQUENCE</scope>
</reference>
<dbReference type="InterPro" id="IPR051568">
    <property type="entry name" value="LZTR1/Attractin"/>
</dbReference>
<dbReference type="GO" id="GO:0005794">
    <property type="term" value="C:Golgi apparatus"/>
    <property type="evidence" value="ECO:0007669"/>
    <property type="project" value="TreeGrafter"/>
</dbReference>
<dbReference type="InterPro" id="IPR056732">
    <property type="entry name" value="GBD_ATRN"/>
</dbReference>
<evidence type="ECO:0000256" key="1">
    <source>
        <dbReference type="ARBA" id="ARBA00022441"/>
    </source>
</evidence>
<sequence length="295" mass="31409">FIIPSLILSDVSEDETSVQNAISCPTTGLSHQLIFSAEDYHLGDPNYNTTFRVYLYDLQPPLIVTVAFSQHPKLDLLQFFITFSTCFLSLLVIAAILWKIKVKYDIYQRRQRVLVEMEAMASRPFSQVLLFWPKKASDDTVGLLHPNGPSLSLPGGEILKDKASADSTKNSASPIALEPCANGKAAVLSLLVRLPTGDESYAPRNTAGVCVGSALVSLGSPRKSASGDYHSLKDPPKDLLGGSDGSCGAGGGGGTLRGGCTGHQGGRRRKQPPHHSHIAVAQQVSPSGGGARIMV</sequence>
<evidence type="ECO:0000313" key="6">
    <source>
        <dbReference type="EMBL" id="CAD7232009.1"/>
    </source>
</evidence>
<dbReference type="PANTHER" id="PTHR46376">
    <property type="entry name" value="LEUCINE-ZIPPER-LIKE TRANSCRIPTIONAL REGULATOR 1"/>
    <property type="match status" value="1"/>
</dbReference>
<evidence type="ECO:0000259" key="5">
    <source>
        <dbReference type="Pfam" id="PF24972"/>
    </source>
</evidence>
<keyword evidence="4" id="KW-1133">Transmembrane helix</keyword>
<feature type="transmembrane region" description="Helical" evidence="4">
    <location>
        <begin position="76"/>
        <end position="100"/>
    </location>
</feature>
<feature type="non-terminal residue" evidence="6">
    <location>
        <position position="295"/>
    </location>
</feature>
<proteinExistence type="predicted"/>
<keyword evidence="2" id="KW-0677">Repeat</keyword>
<evidence type="ECO:0000256" key="2">
    <source>
        <dbReference type="ARBA" id="ARBA00022737"/>
    </source>
</evidence>
<feature type="compositionally biased region" description="Gly residues" evidence="3">
    <location>
        <begin position="242"/>
        <end position="264"/>
    </location>
</feature>
<evidence type="ECO:0000256" key="3">
    <source>
        <dbReference type="SAM" id="MobiDB-lite"/>
    </source>
</evidence>
<protein>
    <recommendedName>
        <fullName evidence="5">Attractin GBD domain-containing protein</fullName>
    </recommendedName>
</protein>
<feature type="region of interest" description="Disordered" evidence="3">
    <location>
        <begin position="222"/>
        <end position="295"/>
    </location>
</feature>